<dbReference type="Pfam" id="PF00646">
    <property type="entry name" value="F-box"/>
    <property type="match status" value="1"/>
</dbReference>
<reference evidence="2" key="2">
    <citation type="submission" date="2020-10" db="EMBL/GenBank/DDBJ databases">
        <authorList>
            <person name="Scholz U."/>
            <person name="Mascher M."/>
            <person name="Fiebig A."/>
        </authorList>
    </citation>
    <scope>NUCLEOTIDE SEQUENCE [LARGE SCALE GENOMIC DNA]</scope>
    <source>
        <strain evidence="2">cv. Morex</strain>
    </source>
</reference>
<evidence type="ECO:0000313" key="2">
    <source>
        <dbReference type="EnsemblPlants" id="HORVU.MOREX.r3.5HG0522750.1"/>
    </source>
</evidence>
<gene>
    <name evidence="2" type="primary">LOC123399056</name>
</gene>
<accession>A0A8I6XM34</accession>
<dbReference type="Proteomes" id="UP000011116">
    <property type="component" value="Chromosome 5H"/>
</dbReference>
<dbReference type="InterPro" id="IPR055290">
    <property type="entry name" value="At3g26010-like"/>
</dbReference>
<dbReference type="SMART" id="SM00256">
    <property type="entry name" value="FBOX"/>
    <property type="match status" value="1"/>
</dbReference>
<keyword evidence="3" id="KW-1185">Reference proteome</keyword>
<dbReference type="InterPro" id="IPR056592">
    <property type="entry name" value="Beta-prop_At3g26010-like"/>
</dbReference>
<dbReference type="GeneID" id="123399056"/>
<evidence type="ECO:0000259" key="1">
    <source>
        <dbReference type="SMART" id="SM00256"/>
    </source>
</evidence>
<dbReference type="InterPro" id="IPR036047">
    <property type="entry name" value="F-box-like_dom_sf"/>
</dbReference>
<dbReference type="CDD" id="cd22157">
    <property type="entry name" value="F-box_AtFBW1-like"/>
    <property type="match status" value="1"/>
</dbReference>
<reference evidence="3" key="1">
    <citation type="journal article" date="2012" name="Nature">
        <title>A physical, genetic and functional sequence assembly of the barley genome.</title>
        <authorList>
            <consortium name="The International Barley Genome Sequencing Consortium"/>
            <person name="Mayer K.F."/>
            <person name="Waugh R."/>
            <person name="Brown J.W."/>
            <person name="Schulman A."/>
            <person name="Langridge P."/>
            <person name="Platzer M."/>
            <person name="Fincher G.B."/>
            <person name="Muehlbauer G.J."/>
            <person name="Sato K."/>
            <person name="Close T.J."/>
            <person name="Wise R.P."/>
            <person name="Stein N."/>
        </authorList>
    </citation>
    <scope>NUCLEOTIDE SEQUENCE [LARGE SCALE GENOMIC DNA]</scope>
    <source>
        <strain evidence="3">cv. Morex</strain>
    </source>
</reference>
<dbReference type="Gene3D" id="1.20.1280.50">
    <property type="match status" value="1"/>
</dbReference>
<feature type="domain" description="F-box" evidence="1">
    <location>
        <begin position="29"/>
        <end position="69"/>
    </location>
</feature>
<evidence type="ECO:0000313" key="3">
    <source>
        <dbReference type="Proteomes" id="UP000011116"/>
    </source>
</evidence>
<dbReference type="Pfam" id="PF24750">
    <property type="entry name" value="b-prop_At3g26010-like"/>
    <property type="match status" value="1"/>
</dbReference>
<dbReference type="Gramene" id="HORVU.MOREX.r3.5HG0522750.1">
    <property type="protein sequence ID" value="HORVU.MOREX.r3.5HG0522750.1"/>
    <property type="gene ID" value="HORVU.MOREX.r3.5HG0522750"/>
</dbReference>
<dbReference type="OrthoDB" id="1430190at2759"/>
<sequence length="406" mass="46206">MDPGSSSPGAFRRPGLPSPQLLEVSMSSLTDDLVVEILSRLPLNSFCRFKCVCKSWCALSSDPHYRKKFPRNPIGMFYQIPEYRTDIHLARLPSSNQEIDTTLSFVPCYEDLQLMGCSNGLLLCYHGGIRTYFADISHVIVCNPATQEWMSLPNTEPGPSSSGCDLVLCFDPSWSQHFHVLSFQFLSSTVGEAFTEVKIFFSENFIWSSCRWRIETRFQGSPRFLNGVLYVNGLLDHVLLAIDAPDPCTRLLSQRIIQLPGFPNDLGVFSWCSGCLCQSLGVLCYAQQEFDGCMMRIWSLEGTDSWVVRHRLSMNNVFGRDLLLRTDHNGFRRFDYDIFDFDLGRELVILVDRIDHKIISFSISTGKGSEILKVPEFGFLYGSQLYVPYYGKFPASVLQRAEDEWE</sequence>
<protein>
    <recommendedName>
        <fullName evidence="1">F-box domain-containing protein</fullName>
    </recommendedName>
</protein>
<dbReference type="EnsemblPlants" id="HORVU.MOREX.r3.5HG0522750.1">
    <property type="protein sequence ID" value="HORVU.MOREX.r3.5HG0522750.1"/>
    <property type="gene ID" value="HORVU.MOREX.r3.5HG0522750"/>
</dbReference>
<dbReference type="SUPFAM" id="SSF81383">
    <property type="entry name" value="F-box domain"/>
    <property type="match status" value="1"/>
</dbReference>
<dbReference type="RefSeq" id="XP_044949418.1">
    <property type="nucleotide sequence ID" value="XM_045093483.1"/>
</dbReference>
<dbReference type="AlphaFoldDB" id="A0A8I6XM34"/>
<dbReference type="PANTHER" id="PTHR35546">
    <property type="entry name" value="F-BOX PROTEIN INTERACTION DOMAIN PROTEIN-RELATED"/>
    <property type="match status" value="1"/>
</dbReference>
<dbReference type="KEGG" id="hvg:123399056"/>
<reference evidence="2" key="3">
    <citation type="submission" date="2022-01" db="UniProtKB">
        <authorList>
            <consortium name="EnsemblPlants"/>
        </authorList>
    </citation>
    <scope>IDENTIFICATION</scope>
    <source>
        <strain evidence="2">subsp. vulgare</strain>
    </source>
</reference>
<organism evidence="2 3">
    <name type="scientific">Hordeum vulgare subsp. vulgare</name>
    <name type="common">Domesticated barley</name>
    <dbReference type="NCBI Taxonomy" id="112509"/>
    <lineage>
        <taxon>Eukaryota</taxon>
        <taxon>Viridiplantae</taxon>
        <taxon>Streptophyta</taxon>
        <taxon>Embryophyta</taxon>
        <taxon>Tracheophyta</taxon>
        <taxon>Spermatophyta</taxon>
        <taxon>Magnoliopsida</taxon>
        <taxon>Liliopsida</taxon>
        <taxon>Poales</taxon>
        <taxon>Poaceae</taxon>
        <taxon>BOP clade</taxon>
        <taxon>Pooideae</taxon>
        <taxon>Triticodae</taxon>
        <taxon>Triticeae</taxon>
        <taxon>Hordeinae</taxon>
        <taxon>Hordeum</taxon>
    </lineage>
</organism>
<proteinExistence type="predicted"/>
<dbReference type="InterPro" id="IPR001810">
    <property type="entry name" value="F-box_dom"/>
</dbReference>
<dbReference type="Gramene" id="HORVU.MOREX.r2.5HG0434590.1">
    <property type="protein sequence ID" value="HORVU.MOREX.r2.5HG0434590.1"/>
    <property type="gene ID" value="HORVU.MOREX.r2.5HG0434590"/>
</dbReference>
<dbReference type="PANTHER" id="PTHR35546:SF96">
    <property type="entry name" value="F-BOX DOMAIN-CONTAINING PROTEIN"/>
    <property type="match status" value="1"/>
</dbReference>
<name>A0A8I6XM34_HORVV</name>